<dbReference type="InterPro" id="IPR001878">
    <property type="entry name" value="Znf_CCHC"/>
</dbReference>
<proteinExistence type="predicted"/>
<dbReference type="InterPro" id="IPR040256">
    <property type="entry name" value="At4g02000-like"/>
</dbReference>
<evidence type="ECO:0000313" key="4">
    <source>
        <dbReference type="Proteomes" id="UP000828251"/>
    </source>
</evidence>
<dbReference type="PROSITE" id="PS50158">
    <property type="entry name" value="ZF_CCHC"/>
    <property type="match status" value="1"/>
</dbReference>
<name>A0A9D3UFR3_9ROSI</name>
<dbReference type="SUPFAM" id="SSF57756">
    <property type="entry name" value="Retrovirus zinc finger-like domains"/>
    <property type="match status" value="1"/>
</dbReference>
<dbReference type="Proteomes" id="UP000828251">
    <property type="component" value="Unassembled WGS sequence"/>
</dbReference>
<dbReference type="GO" id="GO:0008270">
    <property type="term" value="F:zinc ion binding"/>
    <property type="evidence" value="ECO:0007669"/>
    <property type="project" value="UniProtKB-KW"/>
</dbReference>
<keyword evidence="1" id="KW-0862">Zinc</keyword>
<keyword evidence="1" id="KW-0479">Metal-binding</keyword>
<feature type="domain" description="CCHC-type" evidence="2">
    <location>
        <begin position="112"/>
        <end position="127"/>
    </location>
</feature>
<keyword evidence="1" id="KW-0863">Zinc-finger</keyword>
<dbReference type="PANTHER" id="PTHR31286:SF173">
    <property type="entry name" value="DUF4283 DOMAIN-CONTAINING PROTEIN"/>
    <property type="match status" value="1"/>
</dbReference>
<organism evidence="3 4">
    <name type="scientific">Gossypium stocksii</name>
    <dbReference type="NCBI Taxonomy" id="47602"/>
    <lineage>
        <taxon>Eukaryota</taxon>
        <taxon>Viridiplantae</taxon>
        <taxon>Streptophyta</taxon>
        <taxon>Embryophyta</taxon>
        <taxon>Tracheophyta</taxon>
        <taxon>Spermatophyta</taxon>
        <taxon>Magnoliopsida</taxon>
        <taxon>eudicotyledons</taxon>
        <taxon>Gunneridae</taxon>
        <taxon>Pentapetalae</taxon>
        <taxon>rosids</taxon>
        <taxon>malvids</taxon>
        <taxon>Malvales</taxon>
        <taxon>Malvaceae</taxon>
        <taxon>Malvoideae</taxon>
        <taxon>Gossypium</taxon>
    </lineage>
</organism>
<gene>
    <name evidence="3" type="ORF">J1N35_041493</name>
</gene>
<dbReference type="GO" id="GO:0003676">
    <property type="term" value="F:nucleic acid binding"/>
    <property type="evidence" value="ECO:0007669"/>
    <property type="project" value="InterPro"/>
</dbReference>
<evidence type="ECO:0000259" key="2">
    <source>
        <dbReference type="PROSITE" id="PS50158"/>
    </source>
</evidence>
<protein>
    <recommendedName>
        <fullName evidence="2">CCHC-type domain-containing protein</fullName>
    </recommendedName>
</protein>
<accession>A0A9D3UFR3</accession>
<sequence>MVKLLGRNIGYTILFNKPWTKFFNPNKPYLDVVLAWIKMSVYPGFMCKKRILEAMGGLVGKVAKLNFNTNNKTRGHFARMVVFVDLDRLLVSQVLVNGELIRVEYEALPTICFSCRKYGHLKETCPSLMAEMSLKTGITGDNLKPSNQTIGESEGMVMALDGNVFGSRKYSVIIFKENSNPNKGQILGNGENDSIEKEFLHPKVEAIGFSGDRKKRKKLWESLTSIIPNDITLWIVIGFRGPPFTWHQGELYERLERAIVMMLS</sequence>
<dbReference type="InterPro" id="IPR036875">
    <property type="entry name" value="Znf_CCHC_sf"/>
</dbReference>
<dbReference type="AlphaFoldDB" id="A0A9D3UFR3"/>
<dbReference type="EMBL" id="JAIQCV010000012">
    <property type="protein sequence ID" value="KAH1039750.1"/>
    <property type="molecule type" value="Genomic_DNA"/>
</dbReference>
<keyword evidence="4" id="KW-1185">Reference proteome</keyword>
<dbReference type="OrthoDB" id="995555at2759"/>
<dbReference type="PANTHER" id="PTHR31286">
    <property type="entry name" value="GLYCINE-RICH CELL WALL STRUCTURAL PROTEIN 1.8-LIKE"/>
    <property type="match status" value="1"/>
</dbReference>
<reference evidence="3 4" key="1">
    <citation type="journal article" date="2021" name="Plant Biotechnol. J.">
        <title>Multi-omics assisted identification of the key and species-specific regulatory components of drought-tolerant mechanisms in Gossypium stocksii.</title>
        <authorList>
            <person name="Yu D."/>
            <person name="Ke L."/>
            <person name="Zhang D."/>
            <person name="Wu Y."/>
            <person name="Sun Y."/>
            <person name="Mei J."/>
            <person name="Sun J."/>
            <person name="Sun Y."/>
        </authorList>
    </citation>
    <scope>NUCLEOTIDE SEQUENCE [LARGE SCALE GENOMIC DNA]</scope>
    <source>
        <strain evidence="4">cv. E1</strain>
        <tissue evidence="3">Leaf</tissue>
    </source>
</reference>
<comment type="caution">
    <text evidence="3">The sequence shown here is derived from an EMBL/GenBank/DDBJ whole genome shotgun (WGS) entry which is preliminary data.</text>
</comment>
<evidence type="ECO:0000313" key="3">
    <source>
        <dbReference type="EMBL" id="KAH1039750.1"/>
    </source>
</evidence>
<evidence type="ECO:0000256" key="1">
    <source>
        <dbReference type="PROSITE-ProRule" id="PRU00047"/>
    </source>
</evidence>